<dbReference type="OrthoDB" id="643377at2759"/>
<dbReference type="Proteomes" id="UP000192578">
    <property type="component" value="Unassembled WGS sequence"/>
</dbReference>
<feature type="compositionally biased region" description="Polar residues" evidence="1">
    <location>
        <begin position="346"/>
        <end position="368"/>
    </location>
</feature>
<protein>
    <recommendedName>
        <fullName evidence="5">LRRCT domain-containing protein</fullName>
    </recommendedName>
</protein>
<accession>A0A1W0WXZ1</accession>
<organism evidence="3 4">
    <name type="scientific">Hypsibius exemplaris</name>
    <name type="common">Freshwater tardigrade</name>
    <dbReference type="NCBI Taxonomy" id="2072580"/>
    <lineage>
        <taxon>Eukaryota</taxon>
        <taxon>Metazoa</taxon>
        <taxon>Ecdysozoa</taxon>
        <taxon>Tardigrada</taxon>
        <taxon>Eutardigrada</taxon>
        <taxon>Parachela</taxon>
        <taxon>Hypsibioidea</taxon>
        <taxon>Hypsibiidae</taxon>
        <taxon>Hypsibius</taxon>
    </lineage>
</organism>
<evidence type="ECO:0008006" key="5">
    <source>
        <dbReference type="Google" id="ProtNLM"/>
    </source>
</evidence>
<feature type="signal peptide" evidence="2">
    <location>
        <begin position="1"/>
        <end position="22"/>
    </location>
</feature>
<sequence length="499" mass="54343">MYARAWLLALPLSLTFIGGGRAADGEDNQPVPHPFCQNILGDLGKSIVTLKCSSGRNLFILPDNFNVTHVHPIITHVIFNGGVVLHHGVTSLPERPTLRSVQLYQFNEADTNPRFPVDTFFTNIKSHLKSIFLERVKLLYLQSTDLEGFVGLESLRLVQVQVDVLGADIFQSLMPDTASLPVLSNLEISRGTIRAMDWSFLRPISKSLRTLNLDRLNLTASVWHCSGSGFKLEKATTLSLIHNNLEQIPQCFVNSLSATALEELHLQTPLSAFCPSSSKCDCCDLSSLAAWLRRFNLLQVTRVITCGKEKKHFSGFPTKTAFEANCPKPTTARRTIATTKAPLLTRITSTNSPPTSSLAHSSVTYSPDSPTQASSTRPSTATSTETIASTKWTSTISITDHSVISSVITQTSGSPTHSSSAMTWTITNPATTTVLPLSSGSSSTNSATTTVLPLPSGSSSTKIKLKKPSHYYSAAFIFRIKLNKPIFRSFGAGFYNSTF</sequence>
<feature type="region of interest" description="Disordered" evidence="1">
    <location>
        <begin position="346"/>
        <end position="386"/>
    </location>
</feature>
<evidence type="ECO:0000313" key="3">
    <source>
        <dbReference type="EMBL" id="OQV20043.1"/>
    </source>
</evidence>
<name>A0A1W0WXZ1_HYPEX</name>
<dbReference type="EMBL" id="MTYJ01000034">
    <property type="protein sequence ID" value="OQV20043.1"/>
    <property type="molecule type" value="Genomic_DNA"/>
</dbReference>
<feature type="compositionally biased region" description="Low complexity" evidence="1">
    <location>
        <begin position="369"/>
        <end position="386"/>
    </location>
</feature>
<evidence type="ECO:0000313" key="4">
    <source>
        <dbReference type="Proteomes" id="UP000192578"/>
    </source>
</evidence>
<comment type="caution">
    <text evidence="3">The sequence shown here is derived from an EMBL/GenBank/DDBJ whole genome shotgun (WGS) entry which is preliminary data.</text>
</comment>
<dbReference type="AlphaFoldDB" id="A0A1W0WXZ1"/>
<dbReference type="SUPFAM" id="SSF52047">
    <property type="entry name" value="RNI-like"/>
    <property type="match status" value="1"/>
</dbReference>
<reference evidence="4" key="1">
    <citation type="submission" date="2017-01" db="EMBL/GenBank/DDBJ databases">
        <title>Comparative genomics of anhydrobiosis in the tardigrade Hypsibius dujardini.</title>
        <authorList>
            <person name="Yoshida Y."/>
            <person name="Koutsovoulos G."/>
            <person name="Laetsch D."/>
            <person name="Stevens L."/>
            <person name="Kumar S."/>
            <person name="Horikawa D."/>
            <person name="Ishino K."/>
            <person name="Komine S."/>
            <person name="Tomita M."/>
            <person name="Blaxter M."/>
            <person name="Arakawa K."/>
        </authorList>
    </citation>
    <scope>NUCLEOTIDE SEQUENCE [LARGE SCALE GENOMIC DNA]</scope>
    <source>
        <strain evidence="4">Z151</strain>
    </source>
</reference>
<evidence type="ECO:0000256" key="1">
    <source>
        <dbReference type="SAM" id="MobiDB-lite"/>
    </source>
</evidence>
<gene>
    <name evidence="3" type="ORF">BV898_06043</name>
</gene>
<evidence type="ECO:0000256" key="2">
    <source>
        <dbReference type="SAM" id="SignalP"/>
    </source>
</evidence>
<dbReference type="Gene3D" id="3.80.10.10">
    <property type="entry name" value="Ribonuclease Inhibitor"/>
    <property type="match status" value="1"/>
</dbReference>
<feature type="chain" id="PRO_5013275079" description="LRRCT domain-containing protein" evidence="2">
    <location>
        <begin position="23"/>
        <end position="499"/>
    </location>
</feature>
<keyword evidence="4" id="KW-1185">Reference proteome</keyword>
<proteinExistence type="predicted"/>
<dbReference type="InterPro" id="IPR032675">
    <property type="entry name" value="LRR_dom_sf"/>
</dbReference>
<keyword evidence="2" id="KW-0732">Signal</keyword>